<evidence type="ECO:0000256" key="5">
    <source>
        <dbReference type="ARBA" id="ARBA00022989"/>
    </source>
</evidence>
<name>A0A2P1PWD8_9GAMM</name>
<reference evidence="9 10" key="2">
    <citation type="submission" date="2018-03" db="EMBL/GenBank/DDBJ databases">
        <authorList>
            <person name="Keele B.F."/>
        </authorList>
    </citation>
    <scope>NUCLEOTIDE SEQUENCE [LARGE SCALE GENOMIC DNA]</scope>
    <source>
        <strain evidence="9 10">D13</strain>
    </source>
</reference>
<feature type="transmembrane region" description="Helical" evidence="8">
    <location>
        <begin position="330"/>
        <end position="350"/>
    </location>
</feature>
<sequence>MADKFSVVTQSGFGSRFGNSIKGMIVGFVFFVGAFPVLWLNEGHAVSVAKSLEEGAATVISVIADSLNADNQGKLVHVSGKVESNSDPTDPISGVTVSGLGLKREVEMFQWKEKKETEEVKKVGGGTEKRTTYSYYKDWEDEEVDSDNFEYESGHENPSDWPLRSERFLSERASLGAFVLGDQAREELGGWVDLNADRAIDFPDQFEQFQKSGDSEYYHGQNSRDPQVGDLRVRYRVQPEADYSVVAKQDREVLLPFTTSNGRDLLLVESGKQTAAQMFQAAQDRNAMLTWILRGVGTFVMWIGLMTIFAPITRVLDIVPFLGNLAEKGVALISAVISIFLSVVTIGVAWIFYRPLLGGTLVVLAVAFVIWMRRGKSAAAQPNVPPPAPPMAPPPPPPAR</sequence>
<feature type="transmembrane region" description="Helical" evidence="8">
    <location>
        <begin position="356"/>
        <end position="372"/>
    </location>
</feature>
<accession>A0A2P1PWD8</accession>
<dbReference type="GO" id="GO:0006629">
    <property type="term" value="P:lipid metabolic process"/>
    <property type="evidence" value="ECO:0007669"/>
    <property type="project" value="TreeGrafter"/>
</dbReference>
<proteinExistence type="predicted"/>
<organism evidence="9 10">
    <name type="scientific">Ahniella affigens</name>
    <dbReference type="NCBI Taxonomy" id="2021234"/>
    <lineage>
        <taxon>Bacteria</taxon>
        <taxon>Pseudomonadati</taxon>
        <taxon>Pseudomonadota</taxon>
        <taxon>Gammaproteobacteria</taxon>
        <taxon>Lysobacterales</taxon>
        <taxon>Rhodanobacteraceae</taxon>
        <taxon>Ahniella</taxon>
    </lineage>
</organism>
<dbReference type="GO" id="GO:0012505">
    <property type="term" value="C:endomembrane system"/>
    <property type="evidence" value="ECO:0007669"/>
    <property type="project" value="UniProtKB-SubCell"/>
</dbReference>
<feature type="region of interest" description="Disordered" evidence="7">
    <location>
        <begin position="378"/>
        <end position="400"/>
    </location>
</feature>
<evidence type="ECO:0000256" key="8">
    <source>
        <dbReference type="SAM" id="Phobius"/>
    </source>
</evidence>
<dbReference type="Proteomes" id="UP000241074">
    <property type="component" value="Chromosome"/>
</dbReference>
<evidence type="ECO:0000256" key="4">
    <source>
        <dbReference type="ARBA" id="ARBA00022824"/>
    </source>
</evidence>
<evidence type="ECO:0000256" key="6">
    <source>
        <dbReference type="ARBA" id="ARBA00023136"/>
    </source>
</evidence>
<evidence type="ECO:0000313" key="10">
    <source>
        <dbReference type="Proteomes" id="UP000241074"/>
    </source>
</evidence>
<evidence type="ECO:0000256" key="7">
    <source>
        <dbReference type="SAM" id="MobiDB-lite"/>
    </source>
</evidence>
<gene>
    <name evidence="9" type="ORF">C7S18_19140</name>
</gene>
<dbReference type="OrthoDB" id="273988at2"/>
<evidence type="ECO:0000313" key="9">
    <source>
        <dbReference type="EMBL" id="AVP99153.1"/>
    </source>
</evidence>
<evidence type="ECO:0000256" key="2">
    <source>
        <dbReference type="ARBA" id="ARBA00004586"/>
    </source>
</evidence>
<keyword evidence="10" id="KW-1185">Reference proteome</keyword>
<feature type="transmembrane region" description="Helical" evidence="8">
    <location>
        <begin position="288"/>
        <end position="309"/>
    </location>
</feature>
<dbReference type="AlphaFoldDB" id="A0A2P1PWD8"/>
<comment type="subcellular location">
    <subcellularLocation>
        <location evidence="1">Endomembrane system</location>
        <topology evidence="1">Multi-pass membrane protein</topology>
    </subcellularLocation>
    <subcellularLocation>
        <location evidence="2">Endoplasmic reticulum membrane</location>
    </subcellularLocation>
</comment>
<feature type="transmembrane region" description="Helical" evidence="8">
    <location>
        <begin position="21"/>
        <end position="40"/>
    </location>
</feature>
<keyword evidence="5 8" id="KW-1133">Transmembrane helix</keyword>
<dbReference type="GO" id="GO:0071763">
    <property type="term" value="P:nuclear membrane organization"/>
    <property type="evidence" value="ECO:0007669"/>
    <property type="project" value="TreeGrafter"/>
</dbReference>
<dbReference type="Pfam" id="PF07787">
    <property type="entry name" value="TMEM43"/>
    <property type="match status" value="1"/>
</dbReference>
<evidence type="ECO:0000256" key="1">
    <source>
        <dbReference type="ARBA" id="ARBA00004127"/>
    </source>
</evidence>
<dbReference type="InterPro" id="IPR012430">
    <property type="entry name" value="TMEM43_fam"/>
</dbReference>
<keyword evidence="3 8" id="KW-0812">Transmembrane</keyword>
<protein>
    <submittedName>
        <fullName evidence="9">Uncharacterized protein</fullName>
    </submittedName>
</protein>
<keyword evidence="6 8" id="KW-0472">Membrane</keyword>
<dbReference type="PANTHER" id="PTHR13416">
    <property type="match status" value="1"/>
</dbReference>
<feature type="compositionally biased region" description="Pro residues" evidence="7">
    <location>
        <begin position="383"/>
        <end position="400"/>
    </location>
</feature>
<dbReference type="RefSeq" id="WP_106893073.1">
    <property type="nucleotide sequence ID" value="NZ_CP027860.1"/>
</dbReference>
<dbReference type="EMBL" id="CP027860">
    <property type="protein sequence ID" value="AVP99153.1"/>
    <property type="molecule type" value="Genomic_DNA"/>
</dbReference>
<evidence type="ECO:0000256" key="3">
    <source>
        <dbReference type="ARBA" id="ARBA00022692"/>
    </source>
</evidence>
<dbReference type="PANTHER" id="PTHR13416:SF2">
    <property type="entry name" value="TRANSMEMBRANE PROTEIN 43"/>
    <property type="match status" value="1"/>
</dbReference>
<reference evidence="9 10" key="1">
    <citation type="submission" date="2018-03" db="EMBL/GenBank/DDBJ databases">
        <title>Ahniella affigens gen. nov., sp. nov., a gammaproteobacterium isolated from sandy soil near a stream.</title>
        <authorList>
            <person name="Ko Y."/>
            <person name="Kim J.-H."/>
        </authorList>
    </citation>
    <scope>NUCLEOTIDE SEQUENCE [LARGE SCALE GENOMIC DNA]</scope>
    <source>
        <strain evidence="9 10">D13</strain>
    </source>
</reference>
<keyword evidence="4" id="KW-0256">Endoplasmic reticulum</keyword>
<dbReference type="KEGG" id="xba:C7S18_19140"/>